<comment type="caution">
    <text evidence="2">The sequence shown here is derived from an EMBL/GenBank/DDBJ whole genome shotgun (WGS) entry which is preliminary data.</text>
</comment>
<feature type="transmembrane region" description="Helical" evidence="1">
    <location>
        <begin position="20"/>
        <end position="47"/>
    </location>
</feature>
<keyword evidence="1" id="KW-1133">Transmembrane helix</keyword>
<sequence>MPLQVDPGLEKAPSRGNETLAFLFLSLVLFPLLSIVLVGGFGFVIWMEHLMFGPPGS</sequence>
<evidence type="ECO:0000313" key="3">
    <source>
        <dbReference type="Proteomes" id="UP000281094"/>
    </source>
</evidence>
<dbReference type="EMBL" id="RCWN01000001">
    <property type="protein sequence ID" value="RLQ87922.1"/>
    <property type="molecule type" value="Genomic_DNA"/>
</dbReference>
<dbReference type="InterPro" id="IPR010649">
    <property type="entry name" value="NapE_TorE"/>
</dbReference>
<dbReference type="RefSeq" id="WP_121644885.1">
    <property type="nucleotide sequence ID" value="NZ_RCWN01000001.1"/>
</dbReference>
<keyword evidence="3" id="KW-1185">Reference proteome</keyword>
<keyword evidence="1" id="KW-0472">Membrane</keyword>
<evidence type="ECO:0000313" key="2">
    <source>
        <dbReference type="EMBL" id="RLQ87922.1"/>
    </source>
</evidence>
<accession>A0A3L7JHF5</accession>
<reference evidence="2 3" key="1">
    <citation type="submission" date="2018-10" db="EMBL/GenBank/DDBJ databases">
        <title>Notoacmeibacter sp. M2BS9Y-3-1, whole genome shotgun sequence.</title>
        <authorList>
            <person name="Tuo L."/>
        </authorList>
    </citation>
    <scope>NUCLEOTIDE SEQUENCE [LARGE SCALE GENOMIC DNA]</scope>
    <source>
        <strain evidence="2 3">M2BS9Y-3-1</strain>
    </source>
</reference>
<dbReference type="Pfam" id="PF06796">
    <property type="entry name" value="NapE"/>
    <property type="match status" value="1"/>
</dbReference>
<evidence type="ECO:0008006" key="4">
    <source>
        <dbReference type="Google" id="ProtNLM"/>
    </source>
</evidence>
<proteinExistence type="predicted"/>
<dbReference type="AlphaFoldDB" id="A0A3L7JHF5"/>
<name>A0A3L7JHF5_9HYPH</name>
<organism evidence="2 3">
    <name type="scientific">Notoacmeibacter ruber</name>
    <dbReference type="NCBI Taxonomy" id="2670375"/>
    <lineage>
        <taxon>Bacteria</taxon>
        <taxon>Pseudomonadati</taxon>
        <taxon>Pseudomonadota</taxon>
        <taxon>Alphaproteobacteria</taxon>
        <taxon>Hyphomicrobiales</taxon>
        <taxon>Notoacmeibacteraceae</taxon>
        <taxon>Notoacmeibacter</taxon>
    </lineage>
</organism>
<keyword evidence="1" id="KW-0812">Transmembrane</keyword>
<evidence type="ECO:0000256" key="1">
    <source>
        <dbReference type="SAM" id="Phobius"/>
    </source>
</evidence>
<protein>
    <recommendedName>
        <fullName evidence="4">Periplasmic nitrate reductase, NapE protein</fullName>
    </recommendedName>
</protein>
<dbReference type="Proteomes" id="UP000281094">
    <property type="component" value="Unassembled WGS sequence"/>
</dbReference>
<gene>
    <name evidence="2" type="ORF">D8780_06585</name>
</gene>